<gene>
    <name evidence="2" type="ORF">SVUK_LOCUS5118</name>
</gene>
<dbReference type="EMBL" id="UYYB01014798">
    <property type="protein sequence ID" value="VDM70120.1"/>
    <property type="molecule type" value="Genomic_DNA"/>
</dbReference>
<protein>
    <submittedName>
        <fullName evidence="2">Uncharacterized protein</fullName>
    </submittedName>
</protein>
<dbReference type="OrthoDB" id="5858372at2759"/>
<feature type="compositionally biased region" description="Polar residues" evidence="1">
    <location>
        <begin position="84"/>
        <end position="95"/>
    </location>
</feature>
<keyword evidence="3" id="KW-1185">Reference proteome</keyword>
<name>A0A3P7IB87_STRVU</name>
<organism evidence="2 3">
    <name type="scientific">Strongylus vulgaris</name>
    <name type="common">Blood worm</name>
    <dbReference type="NCBI Taxonomy" id="40348"/>
    <lineage>
        <taxon>Eukaryota</taxon>
        <taxon>Metazoa</taxon>
        <taxon>Ecdysozoa</taxon>
        <taxon>Nematoda</taxon>
        <taxon>Chromadorea</taxon>
        <taxon>Rhabditida</taxon>
        <taxon>Rhabditina</taxon>
        <taxon>Rhabditomorpha</taxon>
        <taxon>Strongyloidea</taxon>
        <taxon>Strongylidae</taxon>
        <taxon>Strongylus</taxon>
    </lineage>
</organism>
<feature type="compositionally biased region" description="Polar residues" evidence="1">
    <location>
        <begin position="49"/>
        <end position="58"/>
    </location>
</feature>
<accession>A0A3P7IB87</accession>
<evidence type="ECO:0000313" key="2">
    <source>
        <dbReference type="EMBL" id="VDM70120.1"/>
    </source>
</evidence>
<evidence type="ECO:0000313" key="3">
    <source>
        <dbReference type="Proteomes" id="UP000270094"/>
    </source>
</evidence>
<evidence type="ECO:0000256" key="1">
    <source>
        <dbReference type="SAM" id="MobiDB-lite"/>
    </source>
</evidence>
<dbReference type="Proteomes" id="UP000270094">
    <property type="component" value="Unassembled WGS sequence"/>
</dbReference>
<sequence>MEVTSFYIPNYPRANNVKFITVMIYRMYPEYTIEFREVMLHARPRPAEQSRTSTSTEPSAAKPHAEHPQSSTSTTLTTAESQKEQTQAPKGTSPEQAKERESEHRDDGHFEHMEPAT</sequence>
<feature type="region of interest" description="Disordered" evidence="1">
    <location>
        <begin position="43"/>
        <end position="117"/>
    </location>
</feature>
<reference evidence="2 3" key="1">
    <citation type="submission" date="2018-11" db="EMBL/GenBank/DDBJ databases">
        <authorList>
            <consortium name="Pathogen Informatics"/>
        </authorList>
    </citation>
    <scope>NUCLEOTIDE SEQUENCE [LARGE SCALE GENOMIC DNA]</scope>
</reference>
<feature type="compositionally biased region" description="Basic and acidic residues" evidence="1">
    <location>
        <begin position="96"/>
        <end position="117"/>
    </location>
</feature>
<proteinExistence type="predicted"/>
<dbReference type="AlphaFoldDB" id="A0A3P7IB87"/>